<dbReference type="Gene3D" id="3.30.70.1450">
    <property type="entry name" value="Regulator of K+ conductance, C-terminal domain"/>
    <property type="match status" value="1"/>
</dbReference>
<evidence type="ECO:0000256" key="5">
    <source>
        <dbReference type="ARBA" id="ARBA00023027"/>
    </source>
</evidence>
<evidence type="ECO:0000259" key="8">
    <source>
        <dbReference type="PROSITE" id="PS51202"/>
    </source>
</evidence>
<dbReference type="InterPro" id="IPR050721">
    <property type="entry name" value="Trk_Ktr_HKT_K-transport"/>
</dbReference>
<dbReference type="PANTHER" id="PTHR43833">
    <property type="entry name" value="POTASSIUM CHANNEL PROTEIN 2-RELATED-RELATED"/>
    <property type="match status" value="1"/>
</dbReference>
<keyword evidence="3" id="KW-0633">Potassium transport</keyword>
<evidence type="ECO:0000256" key="2">
    <source>
        <dbReference type="ARBA" id="ARBA00022448"/>
    </source>
</evidence>
<dbReference type="InterPro" id="IPR006037">
    <property type="entry name" value="RCK_C"/>
</dbReference>
<evidence type="ECO:0000256" key="1">
    <source>
        <dbReference type="ARBA" id="ARBA00017378"/>
    </source>
</evidence>
<dbReference type="InterPro" id="IPR003148">
    <property type="entry name" value="RCK_N"/>
</dbReference>
<dbReference type="Pfam" id="PF02080">
    <property type="entry name" value="TrkA_C"/>
    <property type="match status" value="1"/>
</dbReference>
<dbReference type="GO" id="GO:0005886">
    <property type="term" value="C:plasma membrane"/>
    <property type="evidence" value="ECO:0007669"/>
    <property type="project" value="InterPro"/>
</dbReference>
<keyword evidence="4" id="KW-0630">Potassium</keyword>
<evidence type="ECO:0000256" key="6">
    <source>
        <dbReference type="ARBA" id="ARBA00023065"/>
    </source>
</evidence>
<keyword evidence="2" id="KW-0813">Transport</keyword>
<proteinExistence type="predicted"/>
<dbReference type="PRINTS" id="PR00335">
    <property type="entry name" value="KUPTAKETRKA"/>
</dbReference>
<organism evidence="9">
    <name type="scientific">uncultured Acidimicrobiales bacterium</name>
    <dbReference type="NCBI Taxonomy" id="310071"/>
    <lineage>
        <taxon>Bacteria</taxon>
        <taxon>Bacillati</taxon>
        <taxon>Actinomycetota</taxon>
        <taxon>Acidimicrobiia</taxon>
        <taxon>Acidimicrobiales</taxon>
        <taxon>environmental samples</taxon>
    </lineage>
</organism>
<dbReference type="EMBL" id="CADCSZ010000184">
    <property type="protein sequence ID" value="CAA9265971.1"/>
    <property type="molecule type" value="Genomic_DNA"/>
</dbReference>
<sequence length="224" mass="23949">MKVAICGAGKVGTYIASDLLDAGHDVLVIEKDPDIVARASQRLQVRWFVADACELSSLHESGLQDTEVVVAATGEDQVNLVISLLSKQEFAVPRVVARVNHPKNHWLFNETWGVDVAVSTPHLLTALVEEAVSVGSLVQLLQFEGGDASLVEVTLAPSSPAADQTIVELGVPRDASIVALVRQRRLLVPRGDTVLQVGDEVLALVTKESEEAVRQLLIGTPARA</sequence>
<dbReference type="Gene3D" id="3.40.50.720">
    <property type="entry name" value="NAD(P)-binding Rossmann-like Domain"/>
    <property type="match status" value="1"/>
</dbReference>
<dbReference type="SUPFAM" id="SSF51735">
    <property type="entry name" value="NAD(P)-binding Rossmann-fold domains"/>
    <property type="match status" value="1"/>
</dbReference>
<dbReference type="SUPFAM" id="SSF116726">
    <property type="entry name" value="TrkA C-terminal domain-like"/>
    <property type="match status" value="1"/>
</dbReference>
<gene>
    <name evidence="9" type="ORF">AVDCRST_MAG76-3027</name>
</gene>
<dbReference type="PROSITE" id="PS51201">
    <property type="entry name" value="RCK_N"/>
    <property type="match status" value="1"/>
</dbReference>
<accession>A0A6J4J3H6</accession>
<dbReference type="InterPro" id="IPR006036">
    <property type="entry name" value="K_uptake_TrkA"/>
</dbReference>
<evidence type="ECO:0000313" key="9">
    <source>
        <dbReference type="EMBL" id="CAA9265971.1"/>
    </source>
</evidence>
<evidence type="ECO:0000256" key="3">
    <source>
        <dbReference type="ARBA" id="ARBA00022538"/>
    </source>
</evidence>
<keyword evidence="6" id="KW-0406">Ion transport</keyword>
<feature type="domain" description="RCK N-terminal" evidence="7">
    <location>
        <begin position="1"/>
        <end position="118"/>
    </location>
</feature>
<protein>
    <recommendedName>
        <fullName evidence="1">Trk system potassium uptake protein TrkA</fullName>
    </recommendedName>
</protein>
<dbReference type="InterPro" id="IPR036291">
    <property type="entry name" value="NAD(P)-bd_dom_sf"/>
</dbReference>
<dbReference type="AlphaFoldDB" id="A0A6J4J3H6"/>
<dbReference type="GO" id="GO:0015079">
    <property type="term" value="F:potassium ion transmembrane transporter activity"/>
    <property type="evidence" value="ECO:0007669"/>
    <property type="project" value="InterPro"/>
</dbReference>
<dbReference type="PANTHER" id="PTHR43833:SF5">
    <property type="entry name" value="TRK SYSTEM POTASSIUM UPTAKE PROTEIN TRKA"/>
    <property type="match status" value="1"/>
</dbReference>
<keyword evidence="5" id="KW-0520">NAD</keyword>
<name>A0A6J4J3H6_9ACTN</name>
<dbReference type="Pfam" id="PF02254">
    <property type="entry name" value="TrkA_N"/>
    <property type="match status" value="1"/>
</dbReference>
<evidence type="ECO:0000259" key="7">
    <source>
        <dbReference type="PROSITE" id="PS51201"/>
    </source>
</evidence>
<feature type="domain" description="RCK C-terminal" evidence="8">
    <location>
        <begin position="138"/>
        <end position="219"/>
    </location>
</feature>
<reference evidence="9" key="1">
    <citation type="submission" date="2020-02" db="EMBL/GenBank/DDBJ databases">
        <authorList>
            <person name="Meier V. D."/>
        </authorList>
    </citation>
    <scope>NUCLEOTIDE SEQUENCE</scope>
    <source>
        <strain evidence="9">AVDCRST_MAG76</strain>
    </source>
</reference>
<dbReference type="PROSITE" id="PS51202">
    <property type="entry name" value="RCK_C"/>
    <property type="match status" value="1"/>
</dbReference>
<dbReference type="InterPro" id="IPR036721">
    <property type="entry name" value="RCK_C_sf"/>
</dbReference>
<evidence type="ECO:0000256" key="4">
    <source>
        <dbReference type="ARBA" id="ARBA00022958"/>
    </source>
</evidence>